<protein>
    <recommendedName>
        <fullName evidence="7">TRAP transporter large permease protein</fullName>
    </recommendedName>
</protein>
<evidence type="ECO:0000313" key="9">
    <source>
        <dbReference type="EMBL" id="PLW76901.1"/>
    </source>
</evidence>
<feature type="transmembrane region" description="Helical" evidence="7">
    <location>
        <begin position="363"/>
        <end position="391"/>
    </location>
</feature>
<keyword evidence="4 7" id="KW-0812">Transmembrane</keyword>
<evidence type="ECO:0000256" key="1">
    <source>
        <dbReference type="ARBA" id="ARBA00004429"/>
    </source>
</evidence>
<evidence type="ECO:0000259" key="8">
    <source>
        <dbReference type="Pfam" id="PF06808"/>
    </source>
</evidence>
<dbReference type="OrthoDB" id="7912553at2"/>
<feature type="transmembrane region" description="Helical" evidence="7">
    <location>
        <begin position="219"/>
        <end position="241"/>
    </location>
</feature>
<keyword evidence="7" id="KW-0813">Transport</keyword>
<comment type="subunit">
    <text evidence="7">The complex comprises the extracytoplasmic solute receptor protein and the two transmembrane proteins.</text>
</comment>
<feature type="domain" description="TRAP C4-dicarboxylate transport system permease DctM subunit" evidence="8">
    <location>
        <begin position="13"/>
        <end position="422"/>
    </location>
</feature>
<feature type="transmembrane region" description="Helical" evidence="7">
    <location>
        <begin position="247"/>
        <end position="266"/>
    </location>
</feature>
<dbReference type="AlphaFoldDB" id="A0A2N5XQW3"/>
<organism evidence="9 10">
    <name type="scientific">Cohaesibacter celericrescens</name>
    <dbReference type="NCBI Taxonomy" id="2067669"/>
    <lineage>
        <taxon>Bacteria</taxon>
        <taxon>Pseudomonadati</taxon>
        <taxon>Pseudomonadota</taxon>
        <taxon>Alphaproteobacteria</taxon>
        <taxon>Hyphomicrobiales</taxon>
        <taxon>Cohaesibacteraceae</taxon>
    </lineage>
</organism>
<dbReference type="PANTHER" id="PTHR33362">
    <property type="entry name" value="SIALIC ACID TRAP TRANSPORTER PERMEASE PROTEIN SIAT-RELATED"/>
    <property type="match status" value="1"/>
</dbReference>
<name>A0A2N5XQW3_9HYPH</name>
<gene>
    <name evidence="9" type="ORF">C0081_12665</name>
</gene>
<feature type="transmembrane region" description="Helical" evidence="7">
    <location>
        <begin position="84"/>
        <end position="102"/>
    </location>
</feature>
<evidence type="ECO:0000256" key="4">
    <source>
        <dbReference type="ARBA" id="ARBA00022692"/>
    </source>
</evidence>
<dbReference type="EMBL" id="PKUQ01000022">
    <property type="protein sequence ID" value="PLW76901.1"/>
    <property type="molecule type" value="Genomic_DNA"/>
</dbReference>
<comment type="similarity">
    <text evidence="7">Belongs to the TRAP transporter large permease family.</text>
</comment>
<evidence type="ECO:0000256" key="2">
    <source>
        <dbReference type="ARBA" id="ARBA00022475"/>
    </source>
</evidence>
<accession>A0A2N5XQW3</accession>
<comment type="function">
    <text evidence="7">Part of the tripartite ATP-independent periplasmic (TRAP) transport system.</text>
</comment>
<feature type="transmembrane region" description="Helical" evidence="7">
    <location>
        <begin position="7"/>
        <end position="40"/>
    </location>
</feature>
<keyword evidence="2" id="KW-1003">Cell membrane</keyword>
<dbReference type="PIRSF" id="PIRSF006066">
    <property type="entry name" value="HI0050"/>
    <property type="match status" value="1"/>
</dbReference>
<feature type="transmembrane region" description="Helical" evidence="7">
    <location>
        <begin position="322"/>
        <end position="351"/>
    </location>
</feature>
<dbReference type="GO" id="GO:0005886">
    <property type="term" value="C:plasma membrane"/>
    <property type="evidence" value="ECO:0007669"/>
    <property type="project" value="UniProtKB-SubCell"/>
</dbReference>
<comment type="subcellular location">
    <subcellularLocation>
        <location evidence="1 7">Cell inner membrane</location>
        <topology evidence="1 7">Multi-pass membrane protein</topology>
    </subcellularLocation>
</comment>
<keyword evidence="3 7" id="KW-0997">Cell inner membrane</keyword>
<dbReference type="InterPro" id="IPR010656">
    <property type="entry name" value="DctM"/>
</dbReference>
<feature type="transmembrane region" description="Helical" evidence="7">
    <location>
        <begin position="52"/>
        <end position="72"/>
    </location>
</feature>
<dbReference type="RefSeq" id="WP_101534190.1">
    <property type="nucleotide sequence ID" value="NZ_PKUQ01000022.1"/>
</dbReference>
<feature type="transmembrane region" description="Helical" evidence="7">
    <location>
        <begin position="278"/>
        <end position="299"/>
    </location>
</feature>
<feature type="transmembrane region" description="Helical" evidence="7">
    <location>
        <begin position="141"/>
        <end position="169"/>
    </location>
</feature>
<keyword evidence="10" id="KW-1185">Reference proteome</keyword>
<proteinExistence type="inferred from homology"/>
<evidence type="ECO:0000256" key="3">
    <source>
        <dbReference type="ARBA" id="ARBA00022519"/>
    </source>
</evidence>
<keyword evidence="5 7" id="KW-1133">Transmembrane helix</keyword>
<evidence type="ECO:0000256" key="5">
    <source>
        <dbReference type="ARBA" id="ARBA00022989"/>
    </source>
</evidence>
<sequence length="435" mass="46729">MDVLSDYALIIMLVIMIGITITGLPLGIAMIVSSIFYLFISGQDIGLAAENVLNGVFGNFVALAVPLFIFSANIMNAGSVSDRILTFALALVGRVPGGLAQVNIMTSLIFSGMSGSAISDVAGVGKIITEMMIKENRYPRGFAGAITAVSAVVGPIFPPSIPVVFYALISSTSVGVLFLGGVIPAIMVCTTLGITVYFMAKIRGFPIEEAIPLRAFPLILLRAIPALLMPVILLGGIYSGAFTPTEAAAVAAFYALLLATFAYRVMGLKKFWGVVIDTVRTTSVVTIVLCGAYIFNYVVTVEQVPQTVFAFFDSMNLNRVEFLLLLNLLFLLMGCILDVSTIMLVVTPLFIPTALGLGIDLHHLGIVLVFNMMIGLITPPYGILLFIIKALNGIPLGEMIRETWLFLGLLIILLLMLTFIPDLVLWLPRYAGMLQ</sequence>
<dbReference type="InterPro" id="IPR004681">
    <property type="entry name" value="TRAP_DctM"/>
</dbReference>
<feature type="transmembrane region" description="Helical" evidence="7">
    <location>
        <begin position="403"/>
        <end position="427"/>
    </location>
</feature>
<dbReference type="Proteomes" id="UP000234881">
    <property type="component" value="Unassembled WGS sequence"/>
</dbReference>
<evidence type="ECO:0000313" key="10">
    <source>
        <dbReference type="Proteomes" id="UP000234881"/>
    </source>
</evidence>
<keyword evidence="6 7" id="KW-0472">Membrane</keyword>
<evidence type="ECO:0000256" key="6">
    <source>
        <dbReference type="ARBA" id="ARBA00023136"/>
    </source>
</evidence>
<dbReference type="GO" id="GO:0022857">
    <property type="term" value="F:transmembrane transporter activity"/>
    <property type="evidence" value="ECO:0007669"/>
    <property type="project" value="UniProtKB-UniRule"/>
</dbReference>
<dbReference type="Pfam" id="PF06808">
    <property type="entry name" value="DctM"/>
    <property type="match status" value="1"/>
</dbReference>
<evidence type="ECO:0000256" key="7">
    <source>
        <dbReference type="RuleBase" id="RU369079"/>
    </source>
</evidence>
<comment type="caution">
    <text evidence="9">The sequence shown here is derived from an EMBL/GenBank/DDBJ whole genome shotgun (WGS) entry which is preliminary data.</text>
</comment>
<reference evidence="9 10" key="1">
    <citation type="submission" date="2018-01" db="EMBL/GenBank/DDBJ databases">
        <title>The draft genome sequence of Cohaesibacter sp. H1304.</title>
        <authorList>
            <person name="Wang N.-N."/>
            <person name="Du Z.-J."/>
        </authorList>
    </citation>
    <scope>NUCLEOTIDE SEQUENCE [LARGE SCALE GENOMIC DNA]</scope>
    <source>
        <strain evidence="9 10">H1304</strain>
    </source>
</reference>
<feature type="transmembrane region" description="Helical" evidence="7">
    <location>
        <begin position="175"/>
        <end position="198"/>
    </location>
</feature>
<dbReference type="NCBIfam" id="TIGR00786">
    <property type="entry name" value="dctM"/>
    <property type="match status" value="1"/>
</dbReference>